<dbReference type="PROSITE" id="PS51184">
    <property type="entry name" value="JMJC"/>
    <property type="match status" value="1"/>
</dbReference>
<dbReference type="PANTHER" id="PTHR31169:SF8">
    <property type="entry name" value="ZINC-FINGER DOMAIN OF MONOAMINE-OXIDASE A REPRESSOR R1 PROTEIN"/>
    <property type="match status" value="1"/>
</dbReference>
<dbReference type="AlphaFoldDB" id="A0A507E4H9"/>
<keyword evidence="5" id="KW-0597">Phosphoprotein</keyword>
<dbReference type="SUPFAM" id="SSF51197">
    <property type="entry name" value="Clavaminate synthase-like"/>
    <property type="match status" value="1"/>
</dbReference>
<comment type="subcellular location">
    <subcellularLocation>
        <location evidence="2">Cytoplasm</location>
    </subcellularLocation>
    <subcellularLocation>
        <location evidence="1">Nucleus</location>
    </subcellularLocation>
</comment>
<evidence type="ECO:0000256" key="7">
    <source>
        <dbReference type="ARBA" id="ARBA00023015"/>
    </source>
</evidence>
<protein>
    <recommendedName>
        <fullName evidence="11">JmjC domain-containing protein</fullName>
    </recommendedName>
</protein>
<accession>A0A507E4H9</accession>
<proteinExistence type="predicted"/>
<sequence length="1070" mass="118289">MFRAPASLALPVSPPLPDVEIDDLLHRLDSNATTNNNNNNITEPSNAGRFKLVPRIDAKTTSTADLIVAVEDSMRKGIPIVIENCLEAWFTPATTAASTAGTTATAAAVKATATGTASTPDDALFSVAWLLKNAKDMPVQLRNVLNGEDIDGTVESFVSYLEEKKTPSERREEGRVLYGKDITCPPAWAERTMDRVPEFFKYKGQNDLIPLLPPQLQPENLMAYIGDEGTLTPGHTDLCGSVGQNIMVHADEGARAIWFLAESGALSTVSKFWQAQGQSIYRDNFFASVELLATAPFDVYVIEQKQGDFVIVPPETAHQVYNKGGVNIKVSWNRVTVDSLSRCVERVLSEYRVHMRPEIYRIKTLVHYTLQNMTEKAALLATPSTPEKTRKTFAKDFRSVIECFATILKDEWVEGDPKHLPTLWDDVDHPHTRRCDFCLADIWNRGFSCKKCADDHKKNGHGHQRKIIETPKTSAISARRASPMDITGSQMPIANGHTYGHSVTPATESIPTNVPGSSEIALDTISEQSRPFPSPNEPTIGPTRSQHTPAAPDAPAITNGNAQHETAKMEGDDGEDEFDICLDCYAQGRSCPHEKSMTFHEYIPMSVLSVLLTKAVRVYNTIAGSTAPDSLITQAWIDSFYNGSSPIVPTATVAHEIYLLRIDNHRVKPRCCHGCRSSGQPVWTLVADEVCHTVYCARCLWSRFGERLFDIKKDRNWTCPRCRGTCNCLNCIKRWDTSKPIPFPKVKGDVLFLCEQPHFLPHRHHNTLMSDKQYPLGPVYKDGRYKVEEPPLEYRREVVGKPPRISATPKRPLESDDENGPDAHHYNHYLPHLGEPTPKKPRTPARSTATPAIPGLPLATPTQLPLFEQSPIIETTASGRPSRRKSLKTEMYTPAAPAGLSSSSSTRHATTTTPQTSRPSPQLSSITTKSHNRRISLNVKNQSTPTPPSSSLSSENTHPRSAPLSTNHSINTRAKTTPIHTNNALAISSLLTSSSATTTTSRKVPRLKLQTEEGPDRSAREVLAKMDLDTAFCKEFFVECMGLCQERGGGLWAGVHAENVYEKMLGVYKP</sequence>
<dbReference type="SMART" id="SM00558">
    <property type="entry name" value="JmjC"/>
    <property type="match status" value="1"/>
</dbReference>
<keyword evidence="13" id="KW-1185">Reference proteome</keyword>
<dbReference type="InterPro" id="IPR003347">
    <property type="entry name" value="JmjC_dom"/>
</dbReference>
<gene>
    <name evidence="12" type="ORF">PhCBS80983_g03426</name>
</gene>
<name>A0A507E4H9_9FUNG</name>
<keyword evidence="9" id="KW-0539">Nucleus</keyword>
<dbReference type="GO" id="GO:0005634">
    <property type="term" value="C:nucleus"/>
    <property type="evidence" value="ECO:0007669"/>
    <property type="project" value="UniProtKB-SubCell"/>
</dbReference>
<keyword evidence="7" id="KW-0805">Transcription regulation</keyword>
<evidence type="ECO:0000256" key="8">
    <source>
        <dbReference type="ARBA" id="ARBA00023163"/>
    </source>
</evidence>
<evidence type="ECO:0000256" key="4">
    <source>
        <dbReference type="ARBA" id="ARBA00022499"/>
    </source>
</evidence>
<feature type="compositionally biased region" description="Polar residues" evidence="10">
    <location>
        <begin position="963"/>
        <end position="978"/>
    </location>
</feature>
<feature type="region of interest" description="Disordered" evidence="10">
    <location>
        <begin position="528"/>
        <end position="552"/>
    </location>
</feature>
<evidence type="ECO:0000256" key="9">
    <source>
        <dbReference type="ARBA" id="ARBA00023242"/>
    </source>
</evidence>
<evidence type="ECO:0000256" key="6">
    <source>
        <dbReference type="ARBA" id="ARBA00022843"/>
    </source>
</evidence>
<keyword evidence="3" id="KW-0963">Cytoplasm</keyword>
<comment type="caution">
    <text evidence="12">The sequence shown here is derived from an EMBL/GenBank/DDBJ whole genome shotgun (WGS) entry which is preliminary data.</text>
</comment>
<dbReference type="Gene3D" id="2.60.120.650">
    <property type="entry name" value="Cupin"/>
    <property type="match status" value="1"/>
</dbReference>
<keyword evidence="4" id="KW-1017">Isopeptide bond</keyword>
<dbReference type="PANTHER" id="PTHR31169">
    <property type="entry name" value="OS05G0300700 PROTEIN"/>
    <property type="match status" value="1"/>
</dbReference>
<dbReference type="GO" id="GO:0005737">
    <property type="term" value="C:cytoplasm"/>
    <property type="evidence" value="ECO:0007669"/>
    <property type="project" value="UniProtKB-SubCell"/>
</dbReference>
<evidence type="ECO:0000256" key="10">
    <source>
        <dbReference type="SAM" id="MobiDB-lite"/>
    </source>
</evidence>
<evidence type="ECO:0000256" key="3">
    <source>
        <dbReference type="ARBA" id="ARBA00022490"/>
    </source>
</evidence>
<evidence type="ECO:0000259" key="11">
    <source>
        <dbReference type="PROSITE" id="PS51184"/>
    </source>
</evidence>
<evidence type="ECO:0000256" key="5">
    <source>
        <dbReference type="ARBA" id="ARBA00022553"/>
    </source>
</evidence>
<keyword evidence="6" id="KW-0832">Ubl conjugation</keyword>
<dbReference type="Pfam" id="PF10497">
    <property type="entry name" value="zf-4CXXC_R1"/>
    <property type="match status" value="1"/>
</dbReference>
<evidence type="ECO:0000313" key="13">
    <source>
        <dbReference type="Proteomes" id="UP000318582"/>
    </source>
</evidence>
<dbReference type="EMBL" id="QEAQ01000043">
    <property type="protein sequence ID" value="TPX58028.1"/>
    <property type="molecule type" value="Genomic_DNA"/>
</dbReference>
<feature type="region of interest" description="Disordered" evidence="10">
    <location>
        <begin position="995"/>
        <end position="1015"/>
    </location>
</feature>
<feature type="domain" description="JmjC" evidence="11">
    <location>
        <begin position="185"/>
        <end position="351"/>
    </location>
</feature>
<dbReference type="Pfam" id="PF02373">
    <property type="entry name" value="JmjC"/>
    <property type="match status" value="1"/>
</dbReference>
<dbReference type="InterPro" id="IPR040221">
    <property type="entry name" value="CDCA7/CDA7L"/>
</dbReference>
<dbReference type="Proteomes" id="UP000318582">
    <property type="component" value="Unassembled WGS sequence"/>
</dbReference>
<reference evidence="12 13" key="1">
    <citation type="journal article" date="2019" name="Sci. Rep.">
        <title>Comparative genomics of chytrid fungi reveal insights into the obligate biotrophic and pathogenic lifestyle of Synchytrium endobioticum.</title>
        <authorList>
            <person name="van de Vossenberg B.T.L.H."/>
            <person name="Warris S."/>
            <person name="Nguyen H.D.T."/>
            <person name="van Gent-Pelzer M.P.E."/>
            <person name="Joly D.L."/>
            <person name="van de Geest H.C."/>
            <person name="Bonants P.J.M."/>
            <person name="Smith D.S."/>
            <person name="Levesque C.A."/>
            <person name="van der Lee T.A.J."/>
        </authorList>
    </citation>
    <scope>NUCLEOTIDE SEQUENCE [LARGE SCALE GENOMIC DNA]</scope>
    <source>
        <strain evidence="12 13">CBS 809.83</strain>
    </source>
</reference>
<dbReference type="GO" id="GO:0006355">
    <property type="term" value="P:regulation of DNA-templated transcription"/>
    <property type="evidence" value="ECO:0007669"/>
    <property type="project" value="InterPro"/>
</dbReference>
<organism evidence="12 13">
    <name type="scientific">Powellomyces hirtus</name>
    <dbReference type="NCBI Taxonomy" id="109895"/>
    <lineage>
        <taxon>Eukaryota</taxon>
        <taxon>Fungi</taxon>
        <taxon>Fungi incertae sedis</taxon>
        <taxon>Chytridiomycota</taxon>
        <taxon>Chytridiomycota incertae sedis</taxon>
        <taxon>Chytridiomycetes</taxon>
        <taxon>Spizellomycetales</taxon>
        <taxon>Powellomycetaceae</taxon>
        <taxon>Powellomyces</taxon>
    </lineage>
</organism>
<dbReference type="STRING" id="109895.A0A507E4H9"/>
<evidence type="ECO:0000313" key="12">
    <source>
        <dbReference type="EMBL" id="TPX58028.1"/>
    </source>
</evidence>
<keyword evidence="8" id="KW-0804">Transcription</keyword>
<dbReference type="InterPro" id="IPR018866">
    <property type="entry name" value="Znf-4CXXC_R1"/>
</dbReference>
<feature type="region of interest" description="Disordered" evidence="10">
    <location>
        <begin position="794"/>
        <end position="978"/>
    </location>
</feature>
<feature type="compositionally biased region" description="Low complexity" evidence="10">
    <location>
        <begin position="901"/>
        <end position="925"/>
    </location>
</feature>
<evidence type="ECO:0000256" key="1">
    <source>
        <dbReference type="ARBA" id="ARBA00004123"/>
    </source>
</evidence>
<evidence type="ECO:0000256" key="2">
    <source>
        <dbReference type="ARBA" id="ARBA00004496"/>
    </source>
</evidence>